<comment type="caution">
    <text evidence="2">The sequence shown here is derived from an EMBL/GenBank/DDBJ whole genome shotgun (WGS) entry which is preliminary data.</text>
</comment>
<name>A0A0F9QBL3_9ZZZZ</name>
<proteinExistence type="predicted"/>
<organism evidence="2">
    <name type="scientific">marine sediment metagenome</name>
    <dbReference type="NCBI Taxonomy" id="412755"/>
    <lineage>
        <taxon>unclassified sequences</taxon>
        <taxon>metagenomes</taxon>
        <taxon>ecological metagenomes</taxon>
    </lineage>
</organism>
<accession>A0A0F9QBL3</accession>
<keyword evidence="1" id="KW-0812">Transmembrane</keyword>
<dbReference type="EMBL" id="LAZR01004233">
    <property type="protein sequence ID" value="KKN10566.1"/>
    <property type="molecule type" value="Genomic_DNA"/>
</dbReference>
<keyword evidence="1" id="KW-1133">Transmembrane helix</keyword>
<feature type="transmembrane region" description="Helical" evidence="1">
    <location>
        <begin position="189"/>
        <end position="208"/>
    </location>
</feature>
<evidence type="ECO:0000313" key="2">
    <source>
        <dbReference type="EMBL" id="KKN10566.1"/>
    </source>
</evidence>
<keyword evidence="1" id="KW-0472">Membrane</keyword>
<sequence length="213" mass="22927">MKTVKFLIGLTLSLLIANNASAASLSDKLIYASKNKKESTIQHFSGAYEYVSKDGSFNTGTGPDFAYQLNPDATTNSVKADQLNVAFDAAAASGNYSELVGYDVIDFYSTGRYPSANENTSFFTSDVFKTGYVNTTSLGLSFEGIMIKSGNTTLVALFNDAITELYFKTFIKQGISHIALFNTAPISAVPVPAAFWLFAPAILGLVGLRRKKS</sequence>
<evidence type="ECO:0008006" key="3">
    <source>
        <dbReference type="Google" id="ProtNLM"/>
    </source>
</evidence>
<reference evidence="2" key="1">
    <citation type="journal article" date="2015" name="Nature">
        <title>Complex archaea that bridge the gap between prokaryotes and eukaryotes.</title>
        <authorList>
            <person name="Spang A."/>
            <person name="Saw J.H."/>
            <person name="Jorgensen S.L."/>
            <person name="Zaremba-Niedzwiedzka K."/>
            <person name="Martijn J."/>
            <person name="Lind A.E."/>
            <person name="van Eijk R."/>
            <person name="Schleper C."/>
            <person name="Guy L."/>
            <person name="Ettema T.J."/>
        </authorList>
    </citation>
    <scope>NUCLEOTIDE SEQUENCE</scope>
</reference>
<protein>
    <recommendedName>
        <fullName evidence="3">VPLPA-CTERM sorting domain-containing protein</fullName>
    </recommendedName>
</protein>
<evidence type="ECO:0000256" key="1">
    <source>
        <dbReference type="SAM" id="Phobius"/>
    </source>
</evidence>
<gene>
    <name evidence="2" type="ORF">LCGC14_1035270</name>
</gene>
<dbReference type="AlphaFoldDB" id="A0A0F9QBL3"/>